<dbReference type="InterPro" id="IPR008557">
    <property type="entry name" value="PhoX"/>
</dbReference>
<protein>
    <submittedName>
        <fullName evidence="1">Alkaline phosphatase PhoX</fullName>
    </submittedName>
</protein>
<reference evidence="2" key="1">
    <citation type="journal article" date="2019" name="Int. J. Syst. Evol. Microbiol.">
        <title>The Global Catalogue of Microorganisms (GCM) 10K type strain sequencing project: providing services to taxonomists for standard genome sequencing and annotation.</title>
        <authorList>
            <consortium name="The Broad Institute Genomics Platform"/>
            <consortium name="The Broad Institute Genome Sequencing Center for Infectious Disease"/>
            <person name="Wu L."/>
            <person name="Ma J."/>
        </authorList>
    </citation>
    <scope>NUCLEOTIDE SEQUENCE [LARGE SCALE GENOMIC DNA]</scope>
    <source>
        <strain evidence="2">CCUG 57508</strain>
    </source>
</reference>
<sequence length="485" mass="51400">MNWEPTIDPVERRLMTSSLNRRGFLGGAAATGLGIAISGSIDVLAGGGSALAAPRSSVGYGPLVPDPKGLLSLPAGFSYRIVTQSGVTPTADGIPTASDPDGTGVFAREGGSTLVNNHEIGGSEPFPVPPLAGLTYDEGARGGTSSIDVDAEGIRVREYTSVAGTHNNCAGGETPWGTWLTCEETEQRAGGRYLKDHGYVFEVDPSSQEANVGKSPVPLKFLGRFSHEAVAVDPDTSTIYETEDAGGPNGLYYRWTPPAGFSGGKDELRQLALGDGGDTAGRLEAMSCYRGDQHIPDLSLATQAGTRYKVEWKPVPDRDARTTSVRKQFANDEVTRSRKLEGAWWGDGGAYFVASFARNSDGSTNEHDGQVWFYDPKTETVTLKTIFAVNPDPDVDTDNYDGPDNMTLSPYGGIILAEDGEGVQHLVGVTDEGKSYPLARNDLNGSEFTGPAFSADGRVLFANIQSPGHVFAITGPWTRPSNARA</sequence>
<dbReference type="InterPro" id="IPR006311">
    <property type="entry name" value="TAT_signal"/>
</dbReference>
<dbReference type="RefSeq" id="WP_386050909.1">
    <property type="nucleotide sequence ID" value="NZ_JBHTKH010000001.1"/>
</dbReference>
<evidence type="ECO:0000313" key="2">
    <source>
        <dbReference type="Proteomes" id="UP001597046"/>
    </source>
</evidence>
<dbReference type="PANTHER" id="PTHR35399">
    <property type="entry name" value="SLR8030 PROTEIN"/>
    <property type="match status" value="1"/>
</dbReference>
<dbReference type="PANTHER" id="PTHR35399:SF4">
    <property type="entry name" value="MEMBRANE PROTEIN"/>
    <property type="match status" value="1"/>
</dbReference>
<dbReference type="EMBL" id="JBHTKH010000001">
    <property type="protein sequence ID" value="MFD1053451.1"/>
    <property type="molecule type" value="Genomic_DNA"/>
</dbReference>
<comment type="caution">
    <text evidence="1">The sequence shown here is derived from an EMBL/GenBank/DDBJ whole genome shotgun (WGS) entry which is preliminary data.</text>
</comment>
<organism evidence="1 2">
    <name type="scientific">Terrabacter terrigena</name>
    <dbReference type="NCBI Taxonomy" id="574718"/>
    <lineage>
        <taxon>Bacteria</taxon>
        <taxon>Bacillati</taxon>
        <taxon>Actinomycetota</taxon>
        <taxon>Actinomycetes</taxon>
        <taxon>Micrococcales</taxon>
        <taxon>Intrasporangiaceae</taxon>
        <taxon>Terrabacter</taxon>
    </lineage>
</organism>
<keyword evidence="2" id="KW-1185">Reference proteome</keyword>
<dbReference type="Proteomes" id="UP001597046">
    <property type="component" value="Unassembled WGS sequence"/>
</dbReference>
<name>A0ABW3MSF9_9MICO</name>
<proteinExistence type="predicted"/>
<accession>A0ABW3MSF9</accession>
<dbReference type="PROSITE" id="PS51318">
    <property type="entry name" value="TAT"/>
    <property type="match status" value="1"/>
</dbReference>
<evidence type="ECO:0000313" key="1">
    <source>
        <dbReference type="EMBL" id="MFD1053451.1"/>
    </source>
</evidence>
<dbReference type="Pfam" id="PF05787">
    <property type="entry name" value="PhoX"/>
    <property type="match status" value="2"/>
</dbReference>
<gene>
    <name evidence="1" type="ORF">ACFQ2V_03960</name>
</gene>
<dbReference type="SUPFAM" id="SSF63829">
    <property type="entry name" value="Calcium-dependent phosphotriesterase"/>
    <property type="match status" value="1"/>
</dbReference>